<feature type="transmembrane region" description="Helical" evidence="6">
    <location>
        <begin position="118"/>
        <end position="136"/>
    </location>
</feature>
<dbReference type="PANTHER" id="PTHR42770:SF11">
    <property type="entry name" value="INNER MEMBRANE TRANSPORT PROTEIN YBAT"/>
    <property type="match status" value="1"/>
</dbReference>
<keyword evidence="8" id="KW-1185">Reference proteome</keyword>
<dbReference type="Proteomes" id="UP001500518">
    <property type="component" value="Unassembled WGS sequence"/>
</dbReference>
<feature type="transmembrane region" description="Helical" evidence="6">
    <location>
        <begin position="262"/>
        <end position="293"/>
    </location>
</feature>
<evidence type="ECO:0000313" key="8">
    <source>
        <dbReference type="Proteomes" id="UP001500518"/>
    </source>
</evidence>
<sequence>MSGTKLSTNAAFAMAVGGMIGGGIFATMGVVISVAGKWAWASFLIGGLIALATAHSYGCLTRQLDKAGGAFAYLRDLGHDKVARVVAWALMLGYTLTVSVYGYTFGAYLAHAVGGPGWLPQVAAIASIAILAGVNLMGAGESSMVEIVVVWGKLAILVVLAAVGLAQWDAGELVASESTGSGISGAIIGAATVFMAYEGFQLLAYDYDEMEDGKAIGKVMTVAILVTIAVYIVVVLGTAMLVGGDAIVQRQEIALAEAGRAAAGTAGLVAVTIAAVFSTASAINATIFATARLGREAADEEEMPAIFGRTDSEGVPYAGILVIAIAASAMAFFGALDQLVQGASFVFLAVFATVNFIAYIRNVAHRGVAIAGCLGALAAIVLLALHLAGIV</sequence>
<evidence type="ECO:0000256" key="3">
    <source>
        <dbReference type="ARBA" id="ARBA00022692"/>
    </source>
</evidence>
<keyword evidence="3 6" id="KW-0812">Transmembrane</keyword>
<feature type="transmembrane region" description="Helical" evidence="6">
    <location>
        <begin position="219"/>
        <end position="242"/>
    </location>
</feature>
<keyword evidence="5 6" id="KW-0472">Membrane</keyword>
<organism evidence="7 8">
    <name type="scientific">Erythrobacter westpacificensis</name>
    <dbReference type="NCBI Taxonomy" id="1055231"/>
    <lineage>
        <taxon>Bacteria</taxon>
        <taxon>Pseudomonadati</taxon>
        <taxon>Pseudomonadota</taxon>
        <taxon>Alphaproteobacteria</taxon>
        <taxon>Sphingomonadales</taxon>
        <taxon>Erythrobacteraceae</taxon>
        <taxon>Erythrobacter/Porphyrobacter group</taxon>
        <taxon>Erythrobacter</taxon>
    </lineage>
</organism>
<dbReference type="EMBL" id="BAABHV010000009">
    <property type="protein sequence ID" value="GAA5051259.1"/>
    <property type="molecule type" value="Genomic_DNA"/>
</dbReference>
<protein>
    <recommendedName>
        <fullName evidence="9">Amino acid permease</fullName>
    </recommendedName>
</protein>
<dbReference type="RefSeq" id="WP_346032110.1">
    <property type="nucleotide sequence ID" value="NZ_BAABHV010000009.1"/>
</dbReference>
<evidence type="ECO:0000256" key="6">
    <source>
        <dbReference type="SAM" id="Phobius"/>
    </source>
</evidence>
<feature type="transmembrane region" description="Helical" evidence="6">
    <location>
        <begin position="38"/>
        <end position="60"/>
    </location>
</feature>
<dbReference type="Gene3D" id="1.20.1740.10">
    <property type="entry name" value="Amino acid/polyamine transporter I"/>
    <property type="match status" value="1"/>
</dbReference>
<accession>A0ABP9K6U6</accession>
<evidence type="ECO:0000256" key="1">
    <source>
        <dbReference type="ARBA" id="ARBA00004651"/>
    </source>
</evidence>
<dbReference type="Pfam" id="PF13520">
    <property type="entry name" value="AA_permease_2"/>
    <property type="match status" value="1"/>
</dbReference>
<feature type="transmembrane region" description="Helical" evidence="6">
    <location>
        <begin position="314"/>
        <end position="336"/>
    </location>
</feature>
<evidence type="ECO:0000256" key="4">
    <source>
        <dbReference type="ARBA" id="ARBA00022989"/>
    </source>
</evidence>
<keyword evidence="4 6" id="KW-1133">Transmembrane helix</keyword>
<evidence type="ECO:0008006" key="9">
    <source>
        <dbReference type="Google" id="ProtNLM"/>
    </source>
</evidence>
<evidence type="ECO:0000313" key="7">
    <source>
        <dbReference type="EMBL" id="GAA5051259.1"/>
    </source>
</evidence>
<keyword evidence="2" id="KW-1003">Cell membrane</keyword>
<gene>
    <name evidence="7" type="ORF">GCM10023208_10950</name>
</gene>
<feature type="transmembrane region" description="Helical" evidence="6">
    <location>
        <begin position="148"/>
        <end position="166"/>
    </location>
</feature>
<evidence type="ECO:0000256" key="2">
    <source>
        <dbReference type="ARBA" id="ARBA00022475"/>
    </source>
</evidence>
<dbReference type="PANTHER" id="PTHR42770">
    <property type="entry name" value="AMINO ACID TRANSPORTER-RELATED"/>
    <property type="match status" value="1"/>
</dbReference>
<dbReference type="PIRSF" id="PIRSF006060">
    <property type="entry name" value="AA_transporter"/>
    <property type="match status" value="1"/>
</dbReference>
<feature type="transmembrane region" description="Helical" evidence="6">
    <location>
        <begin position="85"/>
        <end position="106"/>
    </location>
</feature>
<feature type="transmembrane region" description="Helical" evidence="6">
    <location>
        <begin position="342"/>
        <end position="360"/>
    </location>
</feature>
<comment type="subcellular location">
    <subcellularLocation>
        <location evidence="1">Cell membrane</location>
        <topology evidence="1">Multi-pass membrane protein</topology>
    </subcellularLocation>
</comment>
<feature type="transmembrane region" description="Helical" evidence="6">
    <location>
        <begin position="12"/>
        <end position="32"/>
    </location>
</feature>
<proteinExistence type="predicted"/>
<comment type="caution">
    <text evidence="7">The sequence shown here is derived from an EMBL/GenBank/DDBJ whole genome shotgun (WGS) entry which is preliminary data.</text>
</comment>
<dbReference type="InterPro" id="IPR002293">
    <property type="entry name" value="AA/rel_permease1"/>
</dbReference>
<reference evidence="8" key="1">
    <citation type="journal article" date="2019" name="Int. J. Syst. Evol. Microbiol.">
        <title>The Global Catalogue of Microorganisms (GCM) 10K type strain sequencing project: providing services to taxonomists for standard genome sequencing and annotation.</title>
        <authorList>
            <consortium name="The Broad Institute Genomics Platform"/>
            <consortium name="The Broad Institute Genome Sequencing Center for Infectious Disease"/>
            <person name="Wu L."/>
            <person name="Ma J."/>
        </authorList>
    </citation>
    <scope>NUCLEOTIDE SEQUENCE [LARGE SCALE GENOMIC DNA]</scope>
    <source>
        <strain evidence="8">JCM 18014</strain>
    </source>
</reference>
<feature type="transmembrane region" description="Helical" evidence="6">
    <location>
        <begin position="367"/>
        <end position="388"/>
    </location>
</feature>
<dbReference type="InterPro" id="IPR050367">
    <property type="entry name" value="APC_superfamily"/>
</dbReference>
<name>A0ABP9K6U6_9SPHN</name>
<feature type="transmembrane region" description="Helical" evidence="6">
    <location>
        <begin position="186"/>
        <end position="207"/>
    </location>
</feature>
<evidence type="ECO:0000256" key="5">
    <source>
        <dbReference type="ARBA" id="ARBA00023136"/>
    </source>
</evidence>